<dbReference type="PANTHER" id="PTHR30231">
    <property type="entry name" value="DNA POLYMERASE III SUBUNIT EPSILON"/>
    <property type="match status" value="1"/>
</dbReference>
<dbReference type="NCBIfam" id="NF005927">
    <property type="entry name" value="PRK07942.1"/>
    <property type="match status" value="1"/>
</dbReference>
<feature type="compositionally biased region" description="Pro residues" evidence="4">
    <location>
        <begin position="220"/>
        <end position="231"/>
    </location>
</feature>
<dbReference type="RefSeq" id="WP_278013227.1">
    <property type="nucleotide sequence ID" value="NZ_CP121208.1"/>
</dbReference>
<dbReference type="Gene3D" id="3.30.420.10">
    <property type="entry name" value="Ribonuclease H-like superfamily/Ribonuclease H"/>
    <property type="match status" value="1"/>
</dbReference>
<evidence type="ECO:0000256" key="2">
    <source>
        <dbReference type="ARBA" id="ARBA00022801"/>
    </source>
</evidence>
<keyword evidence="2" id="KW-0378">Hydrolase</keyword>
<evidence type="ECO:0000256" key="3">
    <source>
        <dbReference type="ARBA" id="ARBA00022839"/>
    </source>
</evidence>
<dbReference type="EMBL" id="CP121208">
    <property type="protein sequence ID" value="WFM83832.1"/>
    <property type="molecule type" value="Genomic_DNA"/>
</dbReference>
<evidence type="ECO:0000313" key="6">
    <source>
        <dbReference type="EMBL" id="WFM83832.1"/>
    </source>
</evidence>
<dbReference type="SUPFAM" id="SSF53098">
    <property type="entry name" value="Ribonuclease H-like"/>
    <property type="match status" value="1"/>
</dbReference>
<dbReference type="InterPro" id="IPR013520">
    <property type="entry name" value="Ribonucl_H"/>
</dbReference>
<evidence type="ECO:0000259" key="5">
    <source>
        <dbReference type="SMART" id="SM00479"/>
    </source>
</evidence>
<gene>
    <name evidence="6" type="ORF">P7079_02305</name>
</gene>
<keyword evidence="7" id="KW-1185">Reference proteome</keyword>
<dbReference type="CDD" id="cd06127">
    <property type="entry name" value="DEDDh"/>
    <property type="match status" value="1"/>
</dbReference>
<keyword evidence="3 6" id="KW-0269">Exonuclease</keyword>
<sequence length="231" mass="26372">MWTNNPIIGFDTETTGVDPLNSRLVTASVVLVEESRTTRHYWLADPGVEIPPQAQRVHGISTQKAQEEGRPIAQVLDEIADILCNHMQQGFVVVAFNASYDLTLMECELERHGLDTMAKRLGREIGPIIDPYMVDKSCDRFRKGKRRLENLAQHYAVDQDDAFHNAEADVLATLRVLGAICRKYPHVAHMDLRELAQLQEETYNEQRDFFDRLDREKGNPVPPRGWPVVRP</sequence>
<keyword evidence="1" id="KW-0540">Nuclease</keyword>
<accession>A0ABY8FZT5</accession>
<evidence type="ECO:0000256" key="1">
    <source>
        <dbReference type="ARBA" id="ARBA00022722"/>
    </source>
</evidence>
<dbReference type="SMART" id="SM00479">
    <property type="entry name" value="EXOIII"/>
    <property type="match status" value="1"/>
</dbReference>
<feature type="domain" description="Exonuclease" evidence="5">
    <location>
        <begin position="6"/>
        <end position="186"/>
    </location>
</feature>
<organism evidence="6 7">
    <name type="scientific">Arcanobacterium canis</name>
    <dbReference type="NCBI Taxonomy" id="999183"/>
    <lineage>
        <taxon>Bacteria</taxon>
        <taxon>Bacillati</taxon>
        <taxon>Actinomycetota</taxon>
        <taxon>Actinomycetes</taxon>
        <taxon>Actinomycetales</taxon>
        <taxon>Actinomycetaceae</taxon>
        <taxon>Arcanobacterium</taxon>
    </lineage>
</organism>
<proteinExistence type="predicted"/>
<feature type="region of interest" description="Disordered" evidence="4">
    <location>
        <begin position="212"/>
        <end position="231"/>
    </location>
</feature>
<dbReference type="Pfam" id="PF00929">
    <property type="entry name" value="RNase_T"/>
    <property type="match status" value="1"/>
</dbReference>
<dbReference type="GO" id="GO:0004527">
    <property type="term" value="F:exonuclease activity"/>
    <property type="evidence" value="ECO:0007669"/>
    <property type="project" value="UniProtKB-KW"/>
</dbReference>
<dbReference type="InterPro" id="IPR012337">
    <property type="entry name" value="RNaseH-like_sf"/>
</dbReference>
<protein>
    <submittedName>
        <fullName evidence="6">Exonuclease domain-containing protein</fullName>
    </submittedName>
</protein>
<name>A0ABY8FZT5_9ACTO</name>
<reference evidence="6 7" key="1">
    <citation type="submission" date="2023-03" db="EMBL/GenBank/DDBJ databases">
        <title>Complete genome of Arcanobacterium canis strain DSM 25104 isolated in 2010 from a canine otitis externa in Germany.</title>
        <authorList>
            <person name="Borowiak M."/>
            <person name="Kreitlow A."/>
            <person name="Malorny B."/>
            <person name="Laemmler C."/>
            <person name="Prenger-Berninghoff E."/>
            <person name="Ploetz M."/>
            <person name="Abdulmawjood A."/>
        </authorList>
    </citation>
    <scope>NUCLEOTIDE SEQUENCE [LARGE SCALE GENOMIC DNA]</scope>
    <source>
        <strain evidence="6 7">DSM 25104</strain>
    </source>
</reference>
<evidence type="ECO:0000256" key="4">
    <source>
        <dbReference type="SAM" id="MobiDB-lite"/>
    </source>
</evidence>
<dbReference type="Proteomes" id="UP001215216">
    <property type="component" value="Chromosome"/>
</dbReference>
<dbReference type="PANTHER" id="PTHR30231:SF4">
    <property type="entry name" value="PROTEIN NEN2"/>
    <property type="match status" value="1"/>
</dbReference>
<evidence type="ECO:0000313" key="7">
    <source>
        <dbReference type="Proteomes" id="UP001215216"/>
    </source>
</evidence>
<dbReference type="InterPro" id="IPR036397">
    <property type="entry name" value="RNaseH_sf"/>
</dbReference>